<dbReference type="InterPro" id="IPR006616">
    <property type="entry name" value="DM9_repeat"/>
</dbReference>
<evidence type="ECO:0000313" key="5">
    <source>
        <dbReference type="Proteomes" id="UP000663832"/>
    </source>
</evidence>
<evidence type="ECO:0000313" key="3">
    <source>
        <dbReference type="EMBL" id="CAF1516350.1"/>
    </source>
</evidence>
<dbReference type="EMBL" id="CAJNOM010001070">
    <property type="protein sequence ID" value="CAF1590082.1"/>
    <property type="molecule type" value="Genomic_DNA"/>
</dbReference>
<dbReference type="Pfam" id="PF11901">
    <property type="entry name" value="DM9"/>
    <property type="match status" value="1"/>
</dbReference>
<dbReference type="PANTHER" id="PTHR31649:SF1">
    <property type="entry name" value="FARNESOIC ACID O-METHYL TRANSFERASE DOMAIN-CONTAINING PROTEIN"/>
    <property type="match status" value="1"/>
</dbReference>
<dbReference type="SMART" id="SM00696">
    <property type="entry name" value="DM9"/>
    <property type="match status" value="2"/>
</dbReference>
<keyword evidence="5" id="KW-1185">Reference proteome</keyword>
<dbReference type="Proteomes" id="UP000663832">
    <property type="component" value="Unassembled WGS sequence"/>
</dbReference>
<dbReference type="OrthoDB" id="2142040at2759"/>
<sequence>MALPSRSCYRDTGAAWVLAQNGEVPPNAVPAGYETNGQITYVARFVTTGGQLAPGKLFPPYRQAYSSYNGIEHSSYIYQVLTHPNQQELKWVPSNGNNLPTGALQAGGDYKSPLYIGRAPFQGGICCGKFEPTHNCVYLPWGGREHCVQNNFEVLCLTRICE</sequence>
<comment type="caution">
    <text evidence="1">The sequence shown here is derived from an EMBL/GenBank/DDBJ whole genome shotgun (WGS) entry which is preliminary data.</text>
</comment>
<dbReference type="EMBL" id="CAJNOI010000706">
    <property type="protein sequence ID" value="CAF1333221.1"/>
    <property type="molecule type" value="Genomic_DNA"/>
</dbReference>
<evidence type="ECO:0000313" key="4">
    <source>
        <dbReference type="EMBL" id="CAF1590082.1"/>
    </source>
</evidence>
<name>A0A814SNI6_9BILA</name>
<dbReference type="EMBL" id="CAJNOI010000164">
    <property type="protein sequence ID" value="CAF1147122.1"/>
    <property type="molecule type" value="Genomic_DNA"/>
</dbReference>
<organism evidence="1 6">
    <name type="scientific">Adineta steineri</name>
    <dbReference type="NCBI Taxonomy" id="433720"/>
    <lineage>
        <taxon>Eukaryota</taxon>
        <taxon>Metazoa</taxon>
        <taxon>Spiralia</taxon>
        <taxon>Gnathifera</taxon>
        <taxon>Rotifera</taxon>
        <taxon>Eurotatoria</taxon>
        <taxon>Bdelloidea</taxon>
        <taxon>Adinetida</taxon>
        <taxon>Adinetidae</taxon>
        <taxon>Adineta</taxon>
    </lineage>
</organism>
<dbReference type="AlphaFoldDB" id="A0A814SNI6"/>
<protein>
    <submittedName>
        <fullName evidence="1">Uncharacterized protein</fullName>
    </submittedName>
</protein>
<evidence type="ECO:0000313" key="6">
    <source>
        <dbReference type="Proteomes" id="UP000663877"/>
    </source>
</evidence>
<accession>A0A814SNI6</accession>
<dbReference type="EMBL" id="CAJNOM010000597">
    <property type="protein sequence ID" value="CAF1516350.1"/>
    <property type="molecule type" value="Genomic_DNA"/>
</dbReference>
<evidence type="ECO:0000313" key="1">
    <source>
        <dbReference type="EMBL" id="CAF1147122.1"/>
    </source>
</evidence>
<gene>
    <name evidence="1" type="ORF">BJG266_LOCUS23878</name>
    <name evidence="2" type="ORF">BJG266_LOCUS33998</name>
    <name evidence="3" type="ORF">QVE165_LOCUS44474</name>
    <name evidence="4" type="ORF">QVE165_LOCUS51127</name>
</gene>
<dbReference type="PANTHER" id="PTHR31649">
    <property type="entry name" value="AGAP009604-PA"/>
    <property type="match status" value="1"/>
</dbReference>
<reference evidence="1" key="1">
    <citation type="submission" date="2021-02" db="EMBL/GenBank/DDBJ databases">
        <authorList>
            <person name="Nowell W R."/>
        </authorList>
    </citation>
    <scope>NUCLEOTIDE SEQUENCE</scope>
</reference>
<proteinExistence type="predicted"/>
<dbReference type="Proteomes" id="UP000663877">
    <property type="component" value="Unassembled WGS sequence"/>
</dbReference>
<evidence type="ECO:0000313" key="2">
    <source>
        <dbReference type="EMBL" id="CAF1333221.1"/>
    </source>
</evidence>